<dbReference type="EMBL" id="LR031569">
    <property type="protein sequence ID" value="VDC66790.1"/>
    <property type="molecule type" value="Genomic_DNA"/>
</dbReference>
<evidence type="ECO:0000313" key="2">
    <source>
        <dbReference type="EMBL" id="VDC66790.1"/>
    </source>
</evidence>
<dbReference type="Gramene" id="A06p23900.2_BraZ1">
    <property type="protein sequence ID" value="A06p23900.2_BraZ1.CDS.1"/>
    <property type="gene ID" value="A06g23900.2_BraZ1"/>
</dbReference>
<accession>A0A3P5Z0Q5</accession>
<evidence type="ECO:0000313" key="1">
    <source>
        <dbReference type="EMBL" id="CAG7870150.1"/>
    </source>
</evidence>
<protein>
    <submittedName>
        <fullName evidence="1">Uncharacterized protein</fullName>
    </submittedName>
</protein>
<gene>
    <name evidence="2" type="ORF">BRAA06T25330Z</name>
    <name evidence="1" type="ORF">BRAPAZ1V2_A06P23900.2</name>
</gene>
<dbReference type="AlphaFoldDB" id="A0A3P5Z0Q5"/>
<dbReference type="EMBL" id="LS974622">
    <property type="protein sequence ID" value="CAG7870150.1"/>
    <property type="molecule type" value="Genomic_DNA"/>
</dbReference>
<proteinExistence type="predicted"/>
<sequence length="38" mass="4030">SLAGTLDLPRGDLDLVVGGERLELQRGGEVFRGVESAF</sequence>
<reference evidence="2" key="1">
    <citation type="submission" date="2018-11" db="EMBL/GenBank/DDBJ databases">
        <authorList>
            <consortium name="Genoscope - CEA"/>
            <person name="William W."/>
        </authorList>
    </citation>
    <scope>NUCLEOTIDE SEQUENCE</scope>
</reference>
<name>A0A3P5Z0Q5_BRACM</name>
<feature type="non-terminal residue" evidence="2">
    <location>
        <position position="1"/>
    </location>
</feature>
<organism evidence="2">
    <name type="scientific">Brassica campestris</name>
    <name type="common">Field mustard</name>
    <dbReference type="NCBI Taxonomy" id="3711"/>
    <lineage>
        <taxon>Eukaryota</taxon>
        <taxon>Viridiplantae</taxon>
        <taxon>Streptophyta</taxon>
        <taxon>Embryophyta</taxon>
        <taxon>Tracheophyta</taxon>
        <taxon>Spermatophyta</taxon>
        <taxon>Magnoliopsida</taxon>
        <taxon>eudicotyledons</taxon>
        <taxon>Gunneridae</taxon>
        <taxon>Pentapetalae</taxon>
        <taxon>rosids</taxon>
        <taxon>malvids</taxon>
        <taxon>Brassicales</taxon>
        <taxon>Brassicaceae</taxon>
        <taxon>Brassiceae</taxon>
        <taxon>Brassica</taxon>
    </lineage>
</organism>
<dbReference type="Proteomes" id="UP000694005">
    <property type="component" value="Chromosome A06"/>
</dbReference>